<dbReference type="RefSeq" id="WP_277417310.1">
    <property type="nucleotide sequence ID" value="NZ_CP119083.1"/>
</dbReference>
<accession>A0ABY8BFD9</accession>
<gene>
    <name evidence="1" type="ORF">PX653_07700</name>
</gene>
<keyword evidence="2" id="KW-1185">Reference proteome</keyword>
<dbReference type="EMBL" id="CP119083">
    <property type="protein sequence ID" value="WEF34635.1"/>
    <property type="molecule type" value="Genomic_DNA"/>
</dbReference>
<name>A0ABY8BFD9_9BURK</name>
<evidence type="ECO:0000313" key="1">
    <source>
        <dbReference type="EMBL" id="WEF34635.1"/>
    </source>
</evidence>
<sequence>MAIGNLPENSVAGRKYTPKFVKYVANLRRFAFLQHLLLKIINFTAAAAA</sequence>
<dbReference type="Proteomes" id="UP001216510">
    <property type="component" value="Chromosome"/>
</dbReference>
<evidence type="ECO:0000313" key="2">
    <source>
        <dbReference type="Proteomes" id="UP001216510"/>
    </source>
</evidence>
<reference evidence="1 2" key="1">
    <citation type="submission" date="2023-02" db="EMBL/GenBank/DDBJ databases">
        <title>Gemone sequence of Telluria chitinolytica ACM 3522T.</title>
        <authorList>
            <person name="Frediansyah A."/>
            <person name="Miess H."/>
            <person name="Gross H."/>
        </authorList>
    </citation>
    <scope>NUCLEOTIDE SEQUENCE [LARGE SCALE GENOMIC DNA]</scope>
    <source>
        <strain evidence="1 2">ACM 3522</strain>
    </source>
</reference>
<protein>
    <submittedName>
        <fullName evidence="1">Uncharacterized protein</fullName>
    </submittedName>
</protein>
<organism evidence="1 2">
    <name type="scientific">Pseudoduganella chitinolytica</name>
    <dbReference type="NCBI Taxonomy" id="34070"/>
    <lineage>
        <taxon>Bacteria</taxon>
        <taxon>Pseudomonadati</taxon>
        <taxon>Pseudomonadota</taxon>
        <taxon>Betaproteobacteria</taxon>
        <taxon>Burkholderiales</taxon>
        <taxon>Oxalobacteraceae</taxon>
        <taxon>Telluria group</taxon>
        <taxon>Pseudoduganella</taxon>
    </lineage>
</organism>
<proteinExistence type="predicted"/>